<dbReference type="SUPFAM" id="SSF49785">
    <property type="entry name" value="Galactose-binding domain-like"/>
    <property type="match status" value="2"/>
</dbReference>
<evidence type="ECO:0000313" key="4">
    <source>
        <dbReference type="Proteomes" id="UP000558113"/>
    </source>
</evidence>
<proteinExistence type="predicted"/>
<dbReference type="EMBL" id="JAAAMU010000006">
    <property type="protein sequence ID" value="NBC70038.1"/>
    <property type="molecule type" value="Genomic_DNA"/>
</dbReference>
<feature type="signal peptide" evidence="1">
    <location>
        <begin position="1"/>
        <end position="25"/>
    </location>
</feature>
<dbReference type="PROSITE" id="PS50022">
    <property type="entry name" value="FA58C_3"/>
    <property type="match status" value="2"/>
</dbReference>
<keyword evidence="4" id="KW-1185">Reference proteome</keyword>
<organism evidence="3 4">
    <name type="scientific">Paenibacillus sacheonensis</name>
    <dbReference type="NCBI Taxonomy" id="742054"/>
    <lineage>
        <taxon>Bacteria</taxon>
        <taxon>Bacillati</taxon>
        <taxon>Bacillota</taxon>
        <taxon>Bacilli</taxon>
        <taxon>Bacillales</taxon>
        <taxon>Paenibacillaceae</taxon>
        <taxon>Paenibacillus</taxon>
    </lineage>
</organism>
<accession>A0A7X5BX38</accession>
<dbReference type="OrthoDB" id="9795222at2"/>
<protein>
    <recommendedName>
        <fullName evidence="2">F5/8 type C domain-containing protein</fullName>
    </recommendedName>
</protein>
<reference evidence="3 4" key="1">
    <citation type="submission" date="2020-01" db="EMBL/GenBank/DDBJ databases">
        <title>Paenibacillus soybeanensis sp. nov. isolated from the nodules of soybean (Glycine max(L.) Merr).</title>
        <authorList>
            <person name="Wang H."/>
        </authorList>
    </citation>
    <scope>NUCLEOTIDE SEQUENCE [LARGE SCALE GENOMIC DNA]</scope>
    <source>
        <strain evidence="3 4">DSM 23054</strain>
    </source>
</reference>
<evidence type="ECO:0000259" key="2">
    <source>
        <dbReference type="PROSITE" id="PS50022"/>
    </source>
</evidence>
<feature type="chain" id="PRO_5031273054" description="F5/8 type C domain-containing protein" evidence="1">
    <location>
        <begin position="26"/>
        <end position="791"/>
    </location>
</feature>
<dbReference type="InterPro" id="IPR008979">
    <property type="entry name" value="Galactose-bd-like_sf"/>
</dbReference>
<dbReference type="Gene3D" id="2.115.10.20">
    <property type="entry name" value="Glycosyl hydrolase domain, family 43"/>
    <property type="match status" value="1"/>
</dbReference>
<dbReference type="InterPro" id="IPR000421">
    <property type="entry name" value="FA58C"/>
</dbReference>
<dbReference type="RefSeq" id="WP_161698568.1">
    <property type="nucleotide sequence ID" value="NZ_JAAAMU010000006.1"/>
</dbReference>
<dbReference type="AlphaFoldDB" id="A0A7X5BX38"/>
<sequence length="791" mass="83382">MKKATVFLLSILLSVTLLLPASVYAAITGTLSSGSVIYTAGQYRYGPSIIMNSDGSADMWTCAPGSGGAWDFVYYRHSTNGGATWSADSVAIQPNPGSRDQFSACDPGAVKFGGYYYIGYTSTEDSRGTDNDVYVARSTSPSGPWEKWNGSGWGGNPQPFIVFDDPYTDPYGAGEPSLVVKGTTLYIYYTWMTKDAGGNSVEQTRVRTASTANANWPGSTTYQGVAINRVPNNGEDSTDHKYVPSLNKFIAVGTAQRFTDSGYVKLYESTDGITYTLSSTITSGLQTKIHNMGISGNELGQLDPAQNNFIAYAYGDNWGQWNTYENPISIATGTFAGTATASSSLSGWAASRIVDGDSSTNWSSNPSGSAAGTEWVYLDLGSAKTVNNVVLTPRSSGECFPVDFKFQTSSDAVNWTDVPGQSYTNYVNPGGASQTFNFASSVSARYVRLYITKLGADSYGNHYAQMAEFSVNGTAPSAPNLALNKTASSNSSLESTDWGVSRATDGIKTSTAGSNGYTSTNFGSANVSASPIRLAVDLGSNQTVNQLKLYPRTNATGVGGGSADFPVNFTIETSTDGTNYAAVSTITGQANPNGSAQTYNFAATTARYVRVNVTGLGAPASDEPSFYRLQLAELEAYNVASAGPLNTFVNAGFESPAVSDFQYGPFTNGWNFLNGAGVQHNGGSFNTTSVPDGSQTAFLQNSSEMNQAVNFSAGAHTISFSAAKRATYPGTQSVTVYYDSTVIGTFAPSSSTFATFTTSSFTATAGNHTIRFVGTNASGDNTDLIDHVVVN</sequence>
<gene>
    <name evidence="3" type="ORF">GT003_13655</name>
</gene>
<feature type="domain" description="F5/8 type C" evidence="2">
    <location>
        <begin position="476"/>
        <end position="639"/>
    </location>
</feature>
<evidence type="ECO:0000256" key="1">
    <source>
        <dbReference type="SAM" id="SignalP"/>
    </source>
</evidence>
<keyword evidence="1" id="KW-0732">Signal</keyword>
<dbReference type="Proteomes" id="UP000558113">
    <property type="component" value="Unassembled WGS sequence"/>
</dbReference>
<dbReference type="InterPro" id="IPR023296">
    <property type="entry name" value="Glyco_hydro_beta-prop_sf"/>
</dbReference>
<dbReference type="SUPFAM" id="SSF75005">
    <property type="entry name" value="Arabinanase/levansucrase/invertase"/>
    <property type="match status" value="2"/>
</dbReference>
<feature type="domain" description="F5/8 type C" evidence="2">
    <location>
        <begin position="323"/>
        <end position="474"/>
    </location>
</feature>
<evidence type="ECO:0000313" key="3">
    <source>
        <dbReference type="EMBL" id="NBC70038.1"/>
    </source>
</evidence>
<name>A0A7X5BX38_9BACL</name>
<dbReference type="Gene3D" id="2.60.120.260">
    <property type="entry name" value="Galactose-binding domain-like"/>
    <property type="match status" value="3"/>
</dbReference>
<dbReference type="Pfam" id="PF00754">
    <property type="entry name" value="F5_F8_type_C"/>
    <property type="match status" value="2"/>
</dbReference>
<comment type="caution">
    <text evidence="3">The sequence shown here is derived from an EMBL/GenBank/DDBJ whole genome shotgun (WGS) entry which is preliminary data.</text>
</comment>